<name>A0ABP8FEF1_9BACT</name>
<reference evidence="2" key="1">
    <citation type="journal article" date="2019" name="Int. J. Syst. Evol. Microbiol.">
        <title>The Global Catalogue of Microorganisms (GCM) 10K type strain sequencing project: providing services to taxonomists for standard genome sequencing and annotation.</title>
        <authorList>
            <consortium name="The Broad Institute Genomics Platform"/>
            <consortium name="The Broad Institute Genome Sequencing Center for Infectious Disease"/>
            <person name="Wu L."/>
            <person name="Ma J."/>
        </authorList>
    </citation>
    <scope>NUCLEOTIDE SEQUENCE [LARGE SCALE GENOMIC DNA]</scope>
    <source>
        <strain evidence="2">JCM 17917</strain>
    </source>
</reference>
<evidence type="ECO:0000313" key="2">
    <source>
        <dbReference type="Proteomes" id="UP001501844"/>
    </source>
</evidence>
<gene>
    <name evidence="1" type="ORF">GCM10023183_13170</name>
</gene>
<comment type="caution">
    <text evidence="1">The sequence shown here is derived from an EMBL/GenBank/DDBJ whole genome shotgun (WGS) entry which is preliminary data.</text>
</comment>
<sequence>MSVFYVFHVVVYLLVRETTRAGERFKPRPKKGRKFSVFGLFSRKQPENGRRGLGEAGVGREDEIRYTLNDLGDYGWYMSRGSFDAEPEHN</sequence>
<proteinExistence type="predicted"/>
<dbReference type="EMBL" id="BAABGX010000001">
    <property type="protein sequence ID" value="GAA4301782.1"/>
    <property type="molecule type" value="Genomic_DNA"/>
</dbReference>
<evidence type="ECO:0000313" key="1">
    <source>
        <dbReference type="EMBL" id="GAA4301782.1"/>
    </source>
</evidence>
<keyword evidence="2" id="KW-1185">Reference proteome</keyword>
<dbReference type="Proteomes" id="UP001501844">
    <property type="component" value="Unassembled WGS sequence"/>
</dbReference>
<protein>
    <submittedName>
        <fullName evidence="1">Uncharacterized protein</fullName>
    </submittedName>
</protein>
<accession>A0ABP8FEF1</accession>
<organism evidence="1 2">
    <name type="scientific">Nibribacter koreensis</name>
    <dbReference type="NCBI Taxonomy" id="1084519"/>
    <lineage>
        <taxon>Bacteria</taxon>
        <taxon>Pseudomonadati</taxon>
        <taxon>Bacteroidota</taxon>
        <taxon>Cytophagia</taxon>
        <taxon>Cytophagales</taxon>
        <taxon>Hymenobacteraceae</taxon>
        <taxon>Nibribacter</taxon>
    </lineage>
</organism>